<organism evidence="2 3">
    <name type="scientific">Limulus polyphemus</name>
    <name type="common">Atlantic horseshoe crab</name>
    <dbReference type="NCBI Taxonomy" id="6850"/>
    <lineage>
        <taxon>Eukaryota</taxon>
        <taxon>Metazoa</taxon>
        <taxon>Ecdysozoa</taxon>
        <taxon>Arthropoda</taxon>
        <taxon>Chelicerata</taxon>
        <taxon>Merostomata</taxon>
        <taxon>Xiphosura</taxon>
        <taxon>Limulidae</taxon>
        <taxon>Limulus</taxon>
    </lineage>
</organism>
<keyword evidence="2" id="KW-1185">Reference proteome</keyword>
<accession>A0ABM1SZW0</accession>
<name>A0ABM1SZW0_LIMPO</name>
<protein>
    <submittedName>
        <fullName evidence="3">Girdin-like isoform X2</fullName>
    </submittedName>
</protein>
<dbReference type="GeneID" id="106465541"/>
<reference evidence="3" key="1">
    <citation type="submission" date="2025-08" db="UniProtKB">
        <authorList>
            <consortium name="RefSeq"/>
        </authorList>
    </citation>
    <scope>IDENTIFICATION</scope>
    <source>
        <tissue evidence="3">Muscle</tissue>
    </source>
</reference>
<evidence type="ECO:0000256" key="1">
    <source>
        <dbReference type="SAM" id="Coils"/>
    </source>
</evidence>
<sequence>MVQHVVSDLQSSLVEMIKLINNTQENRQNVVDLSFDKILSDISHDIIDLLDKAQNLTDQKFIILKQLRDLKAKLLNSTKLSRQIKLKVQKTKSISDLGKERISTLMEHIESVSKIVLNMKSYLTNITLEFLKNSSNVTKKFEQQSDRMKEIAKEAGRLADWAFGMEQLLSRAKNEGYSAAEVTSRAYNEILELLNQGKSLNVPEFNEQVTMYRNLHIINEATGTIEKIDNILEKNSHLDDEIKEQKSKACGILNEAILLQKGKETLMTDIQAALDKAKENVQFGETILYNAKQLPKKVKECDNIVQKYKKEDVSSIETILSLITESDQKTGEKRTALSKAETVTVDAKEKARESELIVSPTFQIVRKLEENTEGTTTRTKYVLQESHYVFQKALEVADQMELYEVETEVDNVLAEKVQSKTAKLGHLVGTASLKVKRSLDALQAIMNELETLDSLDSADLYRIEYELEKVQNEDIVLAKKIKYLQVLKKKQQKTIDELEKNIEAVRREVKESENIAEAIKHF</sequence>
<evidence type="ECO:0000313" key="3">
    <source>
        <dbReference type="RefSeq" id="XP_022249166.1"/>
    </source>
</evidence>
<feature type="coiled-coil region" evidence="1">
    <location>
        <begin position="481"/>
        <end position="515"/>
    </location>
</feature>
<evidence type="ECO:0000313" key="2">
    <source>
        <dbReference type="Proteomes" id="UP000694941"/>
    </source>
</evidence>
<proteinExistence type="predicted"/>
<dbReference type="RefSeq" id="XP_022249166.1">
    <property type="nucleotide sequence ID" value="XM_022393458.1"/>
</dbReference>
<keyword evidence="1" id="KW-0175">Coiled coil</keyword>
<gene>
    <name evidence="3" type="primary">LOC106465541</name>
</gene>
<dbReference type="Proteomes" id="UP000694941">
    <property type="component" value="Unplaced"/>
</dbReference>